<dbReference type="InterPro" id="IPR011701">
    <property type="entry name" value="MFS"/>
</dbReference>
<keyword evidence="4 6" id="KW-0472">Membrane</keyword>
<feature type="domain" description="Major facilitator superfamily (MFS) profile" evidence="7">
    <location>
        <begin position="87"/>
        <end position="516"/>
    </location>
</feature>
<dbReference type="EMBL" id="KZ824424">
    <property type="protein sequence ID" value="RAL04413.1"/>
    <property type="molecule type" value="Genomic_DNA"/>
</dbReference>
<dbReference type="OrthoDB" id="9986881at2759"/>
<dbReference type="PANTHER" id="PTHR23502:SF59">
    <property type="entry name" value="MULTIDRUG TRANSPORTER, PUTATIVE (AFU_ORTHOLOGUE AFUA_1G10370)-RELATED"/>
    <property type="match status" value="1"/>
</dbReference>
<evidence type="ECO:0000256" key="4">
    <source>
        <dbReference type="ARBA" id="ARBA00023136"/>
    </source>
</evidence>
<dbReference type="VEuPathDB" id="FungiDB:BO80DRAFT_236281"/>
<proteinExistence type="predicted"/>
<evidence type="ECO:0000313" key="8">
    <source>
        <dbReference type="EMBL" id="RAL04413.1"/>
    </source>
</evidence>
<dbReference type="GO" id="GO:0005886">
    <property type="term" value="C:plasma membrane"/>
    <property type="evidence" value="ECO:0007669"/>
    <property type="project" value="TreeGrafter"/>
</dbReference>
<dbReference type="FunFam" id="1.20.1250.20:FF:000011">
    <property type="entry name" value="MFS multidrug transporter, putative"/>
    <property type="match status" value="1"/>
</dbReference>
<organism evidence="8 9">
    <name type="scientific">Aspergillus ibericus CBS 121593</name>
    <dbReference type="NCBI Taxonomy" id="1448316"/>
    <lineage>
        <taxon>Eukaryota</taxon>
        <taxon>Fungi</taxon>
        <taxon>Dikarya</taxon>
        <taxon>Ascomycota</taxon>
        <taxon>Pezizomycotina</taxon>
        <taxon>Eurotiomycetes</taxon>
        <taxon>Eurotiomycetidae</taxon>
        <taxon>Eurotiales</taxon>
        <taxon>Aspergillaceae</taxon>
        <taxon>Aspergillus</taxon>
        <taxon>Aspergillus subgen. Circumdati</taxon>
    </lineage>
</organism>
<feature type="transmembrane region" description="Helical" evidence="6">
    <location>
        <begin position="313"/>
        <end position="336"/>
    </location>
</feature>
<comment type="subcellular location">
    <subcellularLocation>
        <location evidence="1">Membrane</location>
        <topology evidence="1">Multi-pass membrane protein</topology>
    </subcellularLocation>
</comment>
<evidence type="ECO:0000313" key="9">
    <source>
        <dbReference type="Proteomes" id="UP000249402"/>
    </source>
</evidence>
<feature type="transmembrane region" description="Helical" evidence="6">
    <location>
        <begin position="453"/>
        <end position="477"/>
    </location>
</feature>
<evidence type="ECO:0000256" key="3">
    <source>
        <dbReference type="ARBA" id="ARBA00022989"/>
    </source>
</evidence>
<dbReference type="Gene3D" id="1.20.1250.20">
    <property type="entry name" value="MFS general substrate transporter like domains"/>
    <property type="match status" value="1"/>
</dbReference>
<feature type="transmembrane region" description="Helical" evidence="6">
    <location>
        <begin position="356"/>
        <end position="375"/>
    </location>
</feature>
<evidence type="ECO:0000256" key="2">
    <source>
        <dbReference type="ARBA" id="ARBA00022692"/>
    </source>
</evidence>
<gene>
    <name evidence="8" type="ORF">BO80DRAFT_236281</name>
</gene>
<dbReference type="PANTHER" id="PTHR23502">
    <property type="entry name" value="MAJOR FACILITATOR SUPERFAMILY"/>
    <property type="match status" value="1"/>
</dbReference>
<feature type="region of interest" description="Disordered" evidence="5">
    <location>
        <begin position="1"/>
        <end position="21"/>
    </location>
</feature>
<evidence type="ECO:0000259" key="7">
    <source>
        <dbReference type="PROSITE" id="PS50850"/>
    </source>
</evidence>
<sequence>MRSGQNHLNPPSRPSLAHKSDCPSTKLYEKPLNAMSQAHGLEPTKKETTFTHPLLYETTSPDALVDFDGQEDPYRPVNWPFRKKATTTILYGMTTCWITFASAIYSAGLQQIAHEFGVSTEVSTAGISLLVFGLGLGPLIWAPLSEIYGRKIVAIVPYFIAGIFSFGTATAKDIQTLLITRFFSGFFGSSSVAITGGAMADIWKPEHRGVAIVVYSLTLVGGPCLGPIIGGALTSSYLRWRWTEYLTGIMMMAQFVLDLFLLEESYAPALLVRKARQLRLEGNNWALHAKHEEWDVSISEMSQKYLIRPFQTLGTPIGLLMSSYGAFVYAILYVNLESFAIEFQEIRGWGPVTGSLPFIALLIGICLAALFNVYNNQYYFKKLRENNGKPVPEARLPPMMVGGLVFTGGLFLFGWTSSPTINYWPSLIGIAFTGFGFTTIFQSSMNYLVDTFLRFSASAIAATTLLRSILAGAFPLFVKPMIRNIGVDWGITVFGCIAAVLIPVPFLFFAWGRRIRAKSRWSSHSV</sequence>
<feature type="transmembrane region" description="Helical" evidence="6">
    <location>
        <begin position="89"/>
        <end position="110"/>
    </location>
</feature>
<dbReference type="InterPro" id="IPR036259">
    <property type="entry name" value="MFS_trans_sf"/>
</dbReference>
<keyword evidence="2 6" id="KW-0812">Transmembrane</keyword>
<dbReference type="SUPFAM" id="SSF103473">
    <property type="entry name" value="MFS general substrate transporter"/>
    <property type="match status" value="1"/>
</dbReference>
<dbReference type="Proteomes" id="UP000249402">
    <property type="component" value="Unassembled WGS sequence"/>
</dbReference>
<evidence type="ECO:0000256" key="1">
    <source>
        <dbReference type="ARBA" id="ARBA00004141"/>
    </source>
</evidence>
<feature type="transmembrane region" description="Helical" evidence="6">
    <location>
        <begin position="152"/>
        <end position="171"/>
    </location>
</feature>
<reference evidence="8 9" key="1">
    <citation type="submission" date="2018-02" db="EMBL/GenBank/DDBJ databases">
        <title>The genomes of Aspergillus section Nigri reveals drivers in fungal speciation.</title>
        <authorList>
            <consortium name="DOE Joint Genome Institute"/>
            <person name="Vesth T.C."/>
            <person name="Nybo J."/>
            <person name="Theobald S."/>
            <person name="Brandl J."/>
            <person name="Frisvad J.C."/>
            <person name="Nielsen K.F."/>
            <person name="Lyhne E.K."/>
            <person name="Kogle M.E."/>
            <person name="Kuo A."/>
            <person name="Riley R."/>
            <person name="Clum A."/>
            <person name="Nolan M."/>
            <person name="Lipzen A."/>
            <person name="Salamov A."/>
            <person name="Henrissat B."/>
            <person name="Wiebenga A."/>
            <person name="De vries R.P."/>
            <person name="Grigoriev I.V."/>
            <person name="Mortensen U.H."/>
            <person name="Andersen M.R."/>
            <person name="Baker S.E."/>
        </authorList>
    </citation>
    <scope>NUCLEOTIDE SEQUENCE [LARGE SCALE GENOMIC DNA]</scope>
    <source>
        <strain evidence="8 9">CBS 121593</strain>
    </source>
</reference>
<dbReference type="AlphaFoldDB" id="A0A395HA99"/>
<dbReference type="Pfam" id="PF07690">
    <property type="entry name" value="MFS_1"/>
    <property type="match status" value="1"/>
</dbReference>
<dbReference type="GeneID" id="37219376"/>
<feature type="transmembrane region" description="Helical" evidence="6">
    <location>
        <begin position="212"/>
        <end position="233"/>
    </location>
</feature>
<protein>
    <submittedName>
        <fullName evidence="8">MFS general substrate transporter</fullName>
    </submittedName>
</protein>
<feature type="transmembrane region" description="Helical" evidence="6">
    <location>
        <begin position="489"/>
        <end position="511"/>
    </location>
</feature>
<feature type="transmembrane region" description="Helical" evidence="6">
    <location>
        <begin position="177"/>
        <end position="200"/>
    </location>
</feature>
<dbReference type="GO" id="GO:0022857">
    <property type="term" value="F:transmembrane transporter activity"/>
    <property type="evidence" value="ECO:0007669"/>
    <property type="project" value="InterPro"/>
</dbReference>
<dbReference type="RefSeq" id="XP_025578740.1">
    <property type="nucleotide sequence ID" value="XM_025714511.1"/>
</dbReference>
<feature type="transmembrane region" description="Helical" evidence="6">
    <location>
        <begin position="245"/>
        <end position="262"/>
    </location>
</feature>
<dbReference type="STRING" id="1448316.A0A395HA99"/>
<dbReference type="CDD" id="cd17323">
    <property type="entry name" value="MFS_Tpo1_MDR_like"/>
    <property type="match status" value="1"/>
</dbReference>
<feature type="transmembrane region" description="Helical" evidence="6">
    <location>
        <begin position="396"/>
        <end position="415"/>
    </location>
</feature>
<accession>A0A395HA99</accession>
<dbReference type="InterPro" id="IPR020846">
    <property type="entry name" value="MFS_dom"/>
</dbReference>
<feature type="transmembrane region" description="Helical" evidence="6">
    <location>
        <begin position="421"/>
        <end position="441"/>
    </location>
</feature>
<dbReference type="PROSITE" id="PS50850">
    <property type="entry name" value="MFS"/>
    <property type="match status" value="1"/>
</dbReference>
<evidence type="ECO:0000256" key="5">
    <source>
        <dbReference type="SAM" id="MobiDB-lite"/>
    </source>
</evidence>
<keyword evidence="9" id="KW-1185">Reference proteome</keyword>
<evidence type="ECO:0000256" key="6">
    <source>
        <dbReference type="SAM" id="Phobius"/>
    </source>
</evidence>
<name>A0A395HA99_9EURO</name>
<keyword evidence="3 6" id="KW-1133">Transmembrane helix</keyword>
<feature type="transmembrane region" description="Helical" evidence="6">
    <location>
        <begin position="122"/>
        <end position="140"/>
    </location>
</feature>